<evidence type="ECO:0000313" key="4">
    <source>
        <dbReference type="Proteomes" id="UP000196125"/>
    </source>
</evidence>
<protein>
    <submittedName>
        <fullName evidence="2">GNAT family protein</fullName>
        <ecNumber evidence="2">2.-.-.-</ecNumber>
    </submittedName>
</protein>
<evidence type="ECO:0000313" key="5">
    <source>
        <dbReference type="Proteomes" id="UP001283366"/>
    </source>
</evidence>
<dbReference type="Pfam" id="PF00583">
    <property type="entry name" value="Acetyltransf_1"/>
    <property type="match status" value="1"/>
</dbReference>
<organism evidence="3 4">
    <name type="scientific">Vibrio mangrovi</name>
    <dbReference type="NCBI Taxonomy" id="474394"/>
    <lineage>
        <taxon>Bacteria</taxon>
        <taxon>Pseudomonadati</taxon>
        <taxon>Pseudomonadota</taxon>
        <taxon>Gammaproteobacteria</taxon>
        <taxon>Vibrionales</taxon>
        <taxon>Vibrionaceae</taxon>
        <taxon>Vibrio</taxon>
    </lineage>
</organism>
<evidence type="ECO:0000313" key="2">
    <source>
        <dbReference type="EMBL" id="MDW6001583.1"/>
    </source>
</evidence>
<evidence type="ECO:0000259" key="1">
    <source>
        <dbReference type="PROSITE" id="PS51186"/>
    </source>
</evidence>
<keyword evidence="5" id="KW-1185">Reference proteome</keyword>
<evidence type="ECO:0000313" key="3">
    <source>
        <dbReference type="EMBL" id="SMS00392.1"/>
    </source>
</evidence>
<accession>A0A1Y6IV71</accession>
<dbReference type="EMBL" id="JAWRCO010000001">
    <property type="protein sequence ID" value="MDW6001583.1"/>
    <property type="molecule type" value="Genomic_DNA"/>
</dbReference>
<dbReference type="InterPro" id="IPR016181">
    <property type="entry name" value="Acyl_CoA_acyltransferase"/>
</dbReference>
<dbReference type="RefSeq" id="WP_087480439.1">
    <property type="nucleotide sequence ID" value="NZ_AP024883.1"/>
</dbReference>
<dbReference type="EMBL" id="FXXI01000002">
    <property type="protein sequence ID" value="SMS00392.1"/>
    <property type="molecule type" value="Genomic_DNA"/>
</dbReference>
<dbReference type="Gene3D" id="3.40.630.30">
    <property type="match status" value="1"/>
</dbReference>
<proteinExistence type="predicted"/>
<dbReference type="PROSITE" id="PS51186">
    <property type="entry name" value="GNAT"/>
    <property type="match status" value="1"/>
</dbReference>
<dbReference type="Proteomes" id="UP000196125">
    <property type="component" value="Unassembled WGS sequence"/>
</dbReference>
<dbReference type="OrthoDB" id="8304386at2"/>
<sequence length="159" mass="18114">MLQIEPMYPKHQSEIELLSVNAQQRAFVGTMEEILVNISDWVHPHVVISEQQVIGFFLVDTRYSLNVDFCQPDDIGIRAFFIDSRQQGKGYGKLAVSLLKPYLQRQYPMHHQVYLTVNCRNKIAFHCYEAGGFKDTRALYLGGAAGPQHIMSLHLTSTS</sequence>
<name>A0A1Y6IV71_9VIBR</name>
<reference evidence="2 5" key="2">
    <citation type="submission" date="2023-11" db="EMBL/GenBank/DDBJ databases">
        <title>Plant-associative lifestyle of Vibrio porteresiae and its evolutionary dynamics.</title>
        <authorList>
            <person name="Rameshkumar N."/>
            <person name="Kirti K."/>
        </authorList>
    </citation>
    <scope>NUCLEOTIDE SEQUENCE [LARGE SCALE GENOMIC DNA]</scope>
    <source>
        <strain evidence="2 5">MSSRF38</strain>
    </source>
</reference>
<dbReference type="EC" id="2.-.-.-" evidence="2"/>
<feature type="domain" description="N-acetyltransferase" evidence="1">
    <location>
        <begin position="2"/>
        <end position="156"/>
    </location>
</feature>
<reference evidence="3 4" key="1">
    <citation type="submission" date="2017-05" db="EMBL/GenBank/DDBJ databases">
        <authorList>
            <person name="Song R."/>
            <person name="Chenine A.L."/>
            <person name="Ruprecht R.M."/>
        </authorList>
    </citation>
    <scope>NUCLEOTIDE SEQUENCE [LARGE SCALE GENOMIC DNA]</scope>
    <source>
        <strain evidence="3 4">CECT 7927</strain>
    </source>
</reference>
<gene>
    <name evidence="2" type="ORF">SBX37_01545</name>
    <name evidence="3" type="ORF">VIM7927_01644</name>
</gene>
<dbReference type="SUPFAM" id="SSF55729">
    <property type="entry name" value="Acyl-CoA N-acyltransferases (Nat)"/>
    <property type="match status" value="1"/>
</dbReference>
<dbReference type="AlphaFoldDB" id="A0A1Y6IV71"/>
<keyword evidence="2" id="KW-0808">Transferase</keyword>
<dbReference type="Proteomes" id="UP001283366">
    <property type="component" value="Unassembled WGS sequence"/>
</dbReference>
<dbReference type="GO" id="GO:0016747">
    <property type="term" value="F:acyltransferase activity, transferring groups other than amino-acyl groups"/>
    <property type="evidence" value="ECO:0007669"/>
    <property type="project" value="InterPro"/>
</dbReference>
<dbReference type="InterPro" id="IPR000182">
    <property type="entry name" value="GNAT_dom"/>
</dbReference>